<dbReference type="InterPro" id="IPR050086">
    <property type="entry name" value="MetN_ABC_transporter-like"/>
</dbReference>
<dbReference type="PROSITE" id="PS50893">
    <property type="entry name" value="ABC_TRANSPORTER_2"/>
    <property type="match status" value="1"/>
</dbReference>
<organism evidence="9 10">
    <name type="scientific">Xanthobacter dioxanivorans</name>
    <dbReference type="NCBI Taxonomy" id="2528964"/>
    <lineage>
        <taxon>Bacteria</taxon>
        <taxon>Pseudomonadati</taxon>
        <taxon>Pseudomonadota</taxon>
        <taxon>Alphaproteobacteria</taxon>
        <taxon>Hyphomicrobiales</taxon>
        <taxon>Xanthobacteraceae</taxon>
        <taxon>Xanthobacter</taxon>
    </lineage>
</organism>
<keyword evidence="7" id="KW-0472">Membrane</keyword>
<dbReference type="GO" id="GO:0016887">
    <property type="term" value="F:ATP hydrolysis activity"/>
    <property type="evidence" value="ECO:0007669"/>
    <property type="project" value="InterPro"/>
</dbReference>
<dbReference type="PROSITE" id="PS00211">
    <property type="entry name" value="ABC_TRANSPORTER_1"/>
    <property type="match status" value="1"/>
</dbReference>
<keyword evidence="10" id="KW-1185">Reference proteome</keyword>
<dbReference type="KEGG" id="xdi:EZH22_10590"/>
<dbReference type="AlphaFoldDB" id="A0A974PRZ5"/>
<keyword evidence="4" id="KW-0547">Nucleotide-binding</keyword>
<sequence>MTVMPLLKAMKAESTPATRPVLRLSGVTKAFNSVIALDNVSFSINPGEVVALLGPSGAGKSTIFRCISRLAEVDAGHVTVLGQDVGSLDRRALREQRRAIGLIFQQFNLIPRLTALDNTLSGRLGHVSTWRVLLRQFSMADRQIALAALDRVGLLDKAYQRADSLSGGQQQRVAIARVLTQQSRLVLADEPVASLDPASASNVLRVLHEIARERGIGVLCSLHQTDLALHYADRIVAMRKGKLVLDDRTENISAEQINGIYGEPA</sequence>
<evidence type="ECO:0000256" key="5">
    <source>
        <dbReference type="ARBA" id="ARBA00022840"/>
    </source>
</evidence>
<evidence type="ECO:0000256" key="4">
    <source>
        <dbReference type="ARBA" id="ARBA00022741"/>
    </source>
</evidence>
<evidence type="ECO:0000259" key="8">
    <source>
        <dbReference type="PROSITE" id="PS50893"/>
    </source>
</evidence>
<dbReference type="InterPro" id="IPR017871">
    <property type="entry name" value="ABC_transporter-like_CS"/>
</dbReference>
<keyword evidence="6" id="KW-1278">Translocase</keyword>
<reference evidence="9 10" key="1">
    <citation type="submission" date="2020-10" db="EMBL/GenBank/DDBJ databases">
        <title>Degradation of 1,4-Dioxane by Xanthobacter sp. YN2, via a Novel Group-2 Soluble Di-Iron Monooxygenase.</title>
        <authorList>
            <person name="Ma F."/>
            <person name="Wang Y."/>
            <person name="Yang J."/>
            <person name="Guo H."/>
            <person name="Su D."/>
            <person name="Yu L."/>
        </authorList>
    </citation>
    <scope>NUCLEOTIDE SEQUENCE [LARGE SCALE GENOMIC DNA]</scope>
    <source>
        <strain evidence="9 10">YN2</strain>
    </source>
</reference>
<evidence type="ECO:0000256" key="3">
    <source>
        <dbReference type="ARBA" id="ARBA00022475"/>
    </source>
</evidence>
<evidence type="ECO:0000313" key="9">
    <source>
        <dbReference type="EMBL" id="QRG08683.1"/>
    </source>
</evidence>
<dbReference type="InterPro" id="IPR003593">
    <property type="entry name" value="AAA+_ATPase"/>
</dbReference>
<name>A0A974PRZ5_9HYPH</name>
<dbReference type="InterPro" id="IPR003439">
    <property type="entry name" value="ABC_transporter-like_ATP-bd"/>
</dbReference>
<dbReference type="InterPro" id="IPR012693">
    <property type="entry name" value="ABC_transpr_PhnC"/>
</dbReference>
<feature type="domain" description="ABC transporter" evidence="8">
    <location>
        <begin position="22"/>
        <end position="265"/>
    </location>
</feature>
<accession>A0A974PRZ5</accession>
<dbReference type="SMART" id="SM00382">
    <property type="entry name" value="AAA"/>
    <property type="match status" value="1"/>
</dbReference>
<keyword evidence="5 9" id="KW-0067">ATP-binding</keyword>
<dbReference type="EMBL" id="CP063362">
    <property type="protein sequence ID" value="QRG08683.1"/>
    <property type="molecule type" value="Genomic_DNA"/>
</dbReference>
<evidence type="ECO:0000256" key="7">
    <source>
        <dbReference type="ARBA" id="ARBA00023136"/>
    </source>
</evidence>
<dbReference type="PANTHER" id="PTHR43166:SF6">
    <property type="entry name" value="PHOSPHONATES IMPORT ATP-BINDING PROTEIN PHNC"/>
    <property type="match status" value="1"/>
</dbReference>
<dbReference type="GO" id="GO:0005524">
    <property type="term" value="F:ATP binding"/>
    <property type="evidence" value="ECO:0007669"/>
    <property type="project" value="UniProtKB-KW"/>
</dbReference>
<dbReference type="PANTHER" id="PTHR43166">
    <property type="entry name" value="AMINO ACID IMPORT ATP-BINDING PROTEIN"/>
    <property type="match status" value="1"/>
</dbReference>
<comment type="similarity">
    <text evidence="1">Belongs to the ABC transporter superfamily.</text>
</comment>
<dbReference type="GO" id="GO:0016020">
    <property type="term" value="C:membrane"/>
    <property type="evidence" value="ECO:0007669"/>
    <property type="project" value="InterPro"/>
</dbReference>
<evidence type="ECO:0000313" key="10">
    <source>
        <dbReference type="Proteomes" id="UP000596427"/>
    </source>
</evidence>
<keyword evidence="3" id="KW-1003">Cell membrane</keyword>
<dbReference type="SUPFAM" id="SSF52540">
    <property type="entry name" value="P-loop containing nucleoside triphosphate hydrolases"/>
    <property type="match status" value="1"/>
</dbReference>
<evidence type="ECO:0000256" key="1">
    <source>
        <dbReference type="ARBA" id="ARBA00005417"/>
    </source>
</evidence>
<evidence type="ECO:0000256" key="2">
    <source>
        <dbReference type="ARBA" id="ARBA00022448"/>
    </source>
</evidence>
<protein>
    <submittedName>
        <fullName evidence="9">Phosphonate ABC transporter ATP-binding protein</fullName>
    </submittedName>
</protein>
<dbReference type="Proteomes" id="UP000596427">
    <property type="component" value="Chromosome"/>
</dbReference>
<dbReference type="GO" id="GO:0015416">
    <property type="term" value="F:ABC-type phosphonate transporter activity"/>
    <property type="evidence" value="ECO:0007669"/>
    <property type="project" value="InterPro"/>
</dbReference>
<dbReference type="Gene3D" id="3.40.50.300">
    <property type="entry name" value="P-loop containing nucleotide triphosphate hydrolases"/>
    <property type="match status" value="1"/>
</dbReference>
<dbReference type="NCBIfam" id="TIGR02315">
    <property type="entry name" value="ABC_phnC"/>
    <property type="match status" value="1"/>
</dbReference>
<keyword evidence="2" id="KW-0813">Transport</keyword>
<gene>
    <name evidence="9" type="primary">phnC</name>
    <name evidence="9" type="ORF">EZH22_10590</name>
</gene>
<proteinExistence type="inferred from homology"/>
<dbReference type="InterPro" id="IPR027417">
    <property type="entry name" value="P-loop_NTPase"/>
</dbReference>
<dbReference type="CDD" id="cd03256">
    <property type="entry name" value="ABC_PhnC_transporter"/>
    <property type="match status" value="1"/>
</dbReference>
<dbReference type="RefSeq" id="WP_231711420.1">
    <property type="nucleotide sequence ID" value="NZ_CP063362.1"/>
</dbReference>
<evidence type="ECO:0000256" key="6">
    <source>
        <dbReference type="ARBA" id="ARBA00022967"/>
    </source>
</evidence>
<dbReference type="Pfam" id="PF00005">
    <property type="entry name" value="ABC_tran"/>
    <property type="match status" value="1"/>
</dbReference>